<feature type="compositionally biased region" description="Polar residues" evidence="1">
    <location>
        <begin position="29"/>
        <end position="50"/>
    </location>
</feature>
<feature type="region of interest" description="Disordered" evidence="1">
    <location>
        <begin position="27"/>
        <end position="52"/>
    </location>
</feature>
<organism evidence="2 3">
    <name type="scientific">Dryococelus australis</name>
    <dbReference type="NCBI Taxonomy" id="614101"/>
    <lineage>
        <taxon>Eukaryota</taxon>
        <taxon>Metazoa</taxon>
        <taxon>Ecdysozoa</taxon>
        <taxon>Arthropoda</taxon>
        <taxon>Hexapoda</taxon>
        <taxon>Insecta</taxon>
        <taxon>Pterygota</taxon>
        <taxon>Neoptera</taxon>
        <taxon>Polyneoptera</taxon>
        <taxon>Phasmatodea</taxon>
        <taxon>Verophasmatodea</taxon>
        <taxon>Anareolatae</taxon>
        <taxon>Phasmatidae</taxon>
        <taxon>Eurycanthinae</taxon>
        <taxon>Dryococelus</taxon>
    </lineage>
</organism>
<dbReference type="EMBL" id="JARBHB010000002">
    <property type="protein sequence ID" value="KAJ8891516.1"/>
    <property type="molecule type" value="Genomic_DNA"/>
</dbReference>
<keyword evidence="3" id="KW-1185">Reference proteome</keyword>
<proteinExistence type="predicted"/>
<name>A0ABQ9I575_9NEOP</name>
<evidence type="ECO:0000313" key="3">
    <source>
        <dbReference type="Proteomes" id="UP001159363"/>
    </source>
</evidence>
<evidence type="ECO:0000313" key="2">
    <source>
        <dbReference type="EMBL" id="KAJ8891516.1"/>
    </source>
</evidence>
<comment type="caution">
    <text evidence="2">The sequence shown here is derived from an EMBL/GenBank/DDBJ whole genome shotgun (WGS) entry which is preliminary data.</text>
</comment>
<dbReference type="Proteomes" id="UP001159363">
    <property type="component" value="Chromosome 2"/>
</dbReference>
<protein>
    <submittedName>
        <fullName evidence="2">Uncharacterized protein</fullName>
    </submittedName>
</protein>
<sequence length="749" mass="82536">MYHTSCRDLSKCPSNNAASSDALVDSVLPPQSTSATSLHWSSMPTMSSMDHSPGVRRANHFGARDEQPHNTSRETTILVTELNPPFTYCSVRADHVDTRCVVLKFTRWLRAPEFREKISRPVVLHNTLAQIHRWRSECIILKTNAHRKMLPGKKQGETCLSTTTYQTLHEFVPQATSPPPPNTSKSMVLLNPTDQLTSFLPLSSGYTLKTIAVRGTLLLHSAPNNVRTARILNYNPRLLPLVHQTARSVANRPPNRGQCCHSPTKPRAVLPIAHQTAGSVVTRPLNRGQCCHSPTKPRAVLPLAHQTAGSVVTRPLNRGQCCYSPTKPWAVLPLAHQTARSVATRPPNRGQCCHSPTKPRAVLPIAHQTAGSVATRPPNRGQCCHSPTKPRAVLLLAHQTVGSVATRPPNRAQCCHSSTKPRAVLSLAHQTARSVAIRPPNALKGKIIYLLASHQGDQGSIPGWLTPDFHMWESCRTMASVGGFSRGSPVFPAFSFRRLPILTSITLISFQDLVVKCRPNLFIHSFGRREKVNWVLRAVLGVGAKVITNRTIRYWLPASAWLCRSMGREVISQLDHCHRCQNEGAGKWEIPEKSCPTKGIVRHDSPCENPVTRPGIERGCLGGRQATGIHSWLSDIYDEDAEPEGPGDGSEDKGSGAESEEEVPQYMQMQGKVSGDAPQVEGNLKEAREKVQVCTLGRYTGDASIQKPGPRSWKNPELPVGMRERKQLQYGLEQEMGSASLADFMFKME</sequence>
<evidence type="ECO:0000256" key="1">
    <source>
        <dbReference type="SAM" id="MobiDB-lite"/>
    </source>
</evidence>
<accession>A0ABQ9I575</accession>
<reference evidence="2 3" key="1">
    <citation type="submission" date="2023-02" db="EMBL/GenBank/DDBJ databases">
        <title>LHISI_Scaffold_Assembly.</title>
        <authorList>
            <person name="Stuart O.P."/>
            <person name="Cleave R."/>
            <person name="Magrath M.J.L."/>
            <person name="Mikheyev A.S."/>
        </authorList>
    </citation>
    <scope>NUCLEOTIDE SEQUENCE [LARGE SCALE GENOMIC DNA]</scope>
    <source>
        <strain evidence="2">Daus_M_001</strain>
        <tissue evidence="2">Leg muscle</tissue>
    </source>
</reference>
<feature type="region of interest" description="Disordered" evidence="1">
    <location>
        <begin position="638"/>
        <end position="664"/>
    </location>
</feature>
<gene>
    <name evidence="2" type="ORF">PR048_004044</name>
</gene>